<sequence>MPVPRPQLDLEPTKPLLASLYEEILRCYNARVLGAGDAVDVWTNRVFIKFKSSTTPYFASRKVVKTERVSLQENNYQEWASYGRNELLARGLWDIVQGITERPRTREVPESPLTTTSATAGPTTNSATTRASGASAAADILARVQARMAAVNETTPEPKDAVYLTDFQRYLIQRENYIEDVGKATAEIERSIHPSLRKQYDNILYDSAPSLLWQQIEQDRKGIAKIDASAGLFKLNAIRRVDFDSPSAYHFEILDIATEVRNSVPTYR</sequence>
<keyword evidence="3" id="KW-1185">Reference proteome</keyword>
<reference evidence="2 3" key="1">
    <citation type="submission" date="2019-09" db="EMBL/GenBank/DDBJ databases">
        <title>Draft genome of the ectomycorrhizal ascomycete Sphaerosporella brunnea.</title>
        <authorList>
            <consortium name="DOE Joint Genome Institute"/>
            <person name="Benucci G.M."/>
            <person name="Marozzi G."/>
            <person name="Antonielli L."/>
            <person name="Sanchez S."/>
            <person name="Marco P."/>
            <person name="Wang X."/>
            <person name="Falini L.B."/>
            <person name="Barry K."/>
            <person name="Haridas S."/>
            <person name="Lipzen A."/>
            <person name="Labutti K."/>
            <person name="Grigoriev I.V."/>
            <person name="Murat C."/>
            <person name="Martin F."/>
            <person name="Albertini E."/>
            <person name="Donnini D."/>
            <person name="Bonito G."/>
        </authorList>
    </citation>
    <scope>NUCLEOTIDE SEQUENCE [LARGE SCALE GENOMIC DNA]</scope>
    <source>
        <strain evidence="2 3">Sb_GMNB300</strain>
    </source>
</reference>
<feature type="region of interest" description="Disordered" evidence="1">
    <location>
        <begin position="103"/>
        <end position="132"/>
    </location>
</feature>
<evidence type="ECO:0000256" key="1">
    <source>
        <dbReference type="SAM" id="MobiDB-lite"/>
    </source>
</evidence>
<organism evidence="2 3">
    <name type="scientific">Sphaerosporella brunnea</name>
    <dbReference type="NCBI Taxonomy" id="1250544"/>
    <lineage>
        <taxon>Eukaryota</taxon>
        <taxon>Fungi</taxon>
        <taxon>Dikarya</taxon>
        <taxon>Ascomycota</taxon>
        <taxon>Pezizomycotina</taxon>
        <taxon>Pezizomycetes</taxon>
        <taxon>Pezizales</taxon>
        <taxon>Pyronemataceae</taxon>
        <taxon>Sphaerosporella</taxon>
    </lineage>
</organism>
<name>A0A5J5EJ92_9PEZI</name>
<dbReference type="AlphaFoldDB" id="A0A5J5EJ92"/>
<dbReference type="InParanoid" id="A0A5J5EJ92"/>
<protein>
    <submittedName>
        <fullName evidence="2">Uncharacterized protein</fullName>
    </submittedName>
</protein>
<evidence type="ECO:0000313" key="3">
    <source>
        <dbReference type="Proteomes" id="UP000326924"/>
    </source>
</evidence>
<dbReference type="EMBL" id="VXIS01000312">
    <property type="protein sequence ID" value="KAA8894778.1"/>
    <property type="molecule type" value="Genomic_DNA"/>
</dbReference>
<feature type="compositionally biased region" description="Low complexity" evidence="1">
    <location>
        <begin position="111"/>
        <end position="132"/>
    </location>
</feature>
<proteinExistence type="predicted"/>
<gene>
    <name evidence="2" type="ORF">FN846DRAFT_894767</name>
</gene>
<comment type="caution">
    <text evidence="2">The sequence shown here is derived from an EMBL/GenBank/DDBJ whole genome shotgun (WGS) entry which is preliminary data.</text>
</comment>
<evidence type="ECO:0000313" key="2">
    <source>
        <dbReference type="EMBL" id="KAA8894778.1"/>
    </source>
</evidence>
<dbReference type="Proteomes" id="UP000326924">
    <property type="component" value="Unassembled WGS sequence"/>
</dbReference>
<accession>A0A5J5EJ92</accession>